<dbReference type="PROSITE" id="PS00455">
    <property type="entry name" value="AMP_BINDING"/>
    <property type="match status" value="1"/>
</dbReference>
<dbReference type="CDD" id="cd19540">
    <property type="entry name" value="LCL_NRPS-like"/>
    <property type="match status" value="1"/>
</dbReference>
<dbReference type="GO" id="GO:0005829">
    <property type="term" value="C:cytosol"/>
    <property type="evidence" value="ECO:0007669"/>
    <property type="project" value="TreeGrafter"/>
</dbReference>
<comment type="similarity">
    <text evidence="2">Belongs to the ATP-dependent AMP-binding enzyme family.</text>
</comment>
<gene>
    <name evidence="6" type="ORF">MNVM_11340</name>
</gene>
<dbReference type="Gene3D" id="3.30.300.30">
    <property type="match status" value="1"/>
</dbReference>
<dbReference type="InterPro" id="IPR036736">
    <property type="entry name" value="ACP-like_sf"/>
</dbReference>
<dbReference type="InterPro" id="IPR009081">
    <property type="entry name" value="PP-bd_ACP"/>
</dbReference>
<reference evidence="6 7" key="1">
    <citation type="journal article" date="2019" name="Emerg. Microbes Infect.">
        <title>Comprehensive subspecies identification of 175 nontuberculous mycobacteria species based on 7547 genomic profiles.</title>
        <authorList>
            <person name="Matsumoto Y."/>
            <person name="Kinjo T."/>
            <person name="Motooka D."/>
            <person name="Nabeya D."/>
            <person name="Jung N."/>
            <person name="Uechi K."/>
            <person name="Horii T."/>
            <person name="Iida T."/>
            <person name="Fujita J."/>
            <person name="Nakamura S."/>
        </authorList>
    </citation>
    <scope>NUCLEOTIDE SEQUENCE [LARGE SCALE GENOMIC DNA]</scope>
    <source>
        <strain evidence="6 7">JCM 6391</strain>
    </source>
</reference>
<dbReference type="PANTHER" id="PTHR45527">
    <property type="entry name" value="NONRIBOSOMAL PEPTIDE SYNTHETASE"/>
    <property type="match status" value="1"/>
</dbReference>
<keyword evidence="7" id="KW-1185">Reference proteome</keyword>
<dbReference type="PANTHER" id="PTHR45527:SF1">
    <property type="entry name" value="FATTY ACID SYNTHASE"/>
    <property type="match status" value="1"/>
</dbReference>
<dbReference type="SUPFAM" id="SSF47336">
    <property type="entry name" value="ACP-like"/>
    <property type="match status" value="1"/>
</dbReference>
<dbReference type="Gene3D" id="2.30.38.10">
    <property type="entry name" value="Luciferase, Domain 3"/>
    <property type="match status" value="1"/>
</dbReference>
<feature type="domain" description="Carrier" evidence="5">
    <location>
        <begin position="951"/>
        <end position="1026"/>
    </location>
</feature>
<dbReference type="FunFam" id="3.30.300.30:FF:000010">
    <property type="entry name" value="Enterobactin synthetase component F"/>
    <property type="match status" value="1"/>
</dbReference>
<dbReference type="UniPathway" id="UPA00011"/>
<dbReference type="GO" id="GO:0031177">
    <property type="term" value="F:phosphopantetheine binding"/>
    <property type="evidence" value="ECO:0007669"/>
    <property type="project" value="InterPro"/>
</dbReference>
<dbReference type="InterPro" id="IPR023213">
    <property type="entry name" value="CAT-like_dom_sf"/>
</dbReference>
<dbReference type="PROSITE" id="PS00012">
    <property type="entry name" value="PHOSPHOPANTETHEINE"/>
    <property type="match status" value="1"/>
</dbReference>
<dbReference type="InterPro" id="IPR000873">
    <property type="entry name" value="AMP-dep_synth/lig_dom"/>
</dbReference>
<name>A0A7I7JJV4_9MYCO</name>
<dbReference type="FunFam" id="1.10.1200.10:FF:000005">
    <property type="entry name" value="Nonribosomal peptide synthetase 1"/>
    <property type="match status" value="1"/>
</dbReference>
<dbReference type="EMBL" id="AP022562">
    <property type="protein sequence ID" value="BBX12053.1"/>
    <property type="molecule type" value="Genomic_DNA"/>
</dbReference>
<protein>
    <recommendedName>
        <fullName evidence="5">Carrier domain-containing protein</fullName>
    </recommendedName>
</protein>
<dbReference type="InterPro" id="IPR020806">
    <property type="entry name" value="PKS_PP-bd"/>
</dbReference>
<dbReference type="InterPro" id="IPR020845">
    <property type="entry name" value="AMP-binding_CS"/>
</dbReference>
<dbReference type="Proteomes" id="UP000466997">
    <property type="component" value="Chromosome"/>
</dbReference>
<dbReference type="SUPFAM" id="SSF56801">
    <property type="entry name" value="Acetyl-CoA synthetase-like"/>
    <property type="match status" value="1"/>
</dbReference>
<dbReference type="InterPro" id="IPR006162">
    <property type="entry name" value="Ppantetheine_attach_site"/>
</dbReference>
<dbReference type="GO" id="GO:0008610">
    <property type="term" value="P:lipid biosynthetic process"/>
    <property type="evidence" value="ECO:0007669"/>
    <property type="project" value="UniProtKB-ARBA"/>
</dbReference>
<keyword evidence="4" id="KW-0597">Phosphoprotein</keyword>
<dbReference type="GO" id="GO:0043041">
    <property type="term" value="P:amino acid activation for nonribosomal peptide biosynthetic process"/>
    <property type="evidence" value="ECO:0007669"/>
    <property type="project" value="TreeGrafter"/>
</dbReference>
<dbReference type="Pfam" id="PF00668">
    <property type="entry name" value="Condensation"/>
    <property type="match status" value="2"/>
</dbReference>
<evidence type="ECO:0000313" key="6">
    <source>
        <dbReference type="EMBL" id="BBX12053.1"/>
    </source>
</evidence>
<dbReference type="Pfam" id="PF00501">
    <property type="entry name" value="AMP-binding"/>
    <property type="match status" value="1"/>
</dbReference>
<evidence type="ECO:0000256" key="2">
    <source>
        <dbReference type="ARBA" id="ARBA00006432"/>
    </source>
</evidence>
<dbReference type="NCBIfam" id="TIGR01733">
    <property type="entry name" value="AA-adenyl-dom"/>
    <property type="match status" value="1"/>
</dbReference>
<proteinExistence type="inferred from homology"/>
<sequence>MQPDGRLFALTRGQLDIWLSQATGIVGAEWQLGLLGRFDGPVKRDLLQDAVRQALSEAEPARAVFVEAGGKVYQKASDYSDIEIASYDLTGSDDPAREVRELASSIQRTPMSLAGPLWRFVLFQTGPDQSYFLEVCHHIVVDGLSLAVVSYRIAAIYSALASGEPIPAVSFGTLQDLVDCEAEYQASADYREDRAYWEANLPAESGFDSGVAPLTNRDPHRPPDLVRLDPAVVKKIDELSEKLQIRRYAITTAACALLVRGLSGNNSEVTLDFPVSRRVSQVAKTVPGMFAGILPLVLKTSPTSTVADFCQHVSTRIRELLHHQRFPAHALEAGAGGLPGLGQASSRVVINFIPATTEVDLAGTPYTTNSTNFGPVGHFGFFFLGAGDELSISTAGTGRPFADFEAADLVGRLERVLVAMTADPGRLLSSIDALVVGECAQLDVWGHRSVLGSSVVGGVSIPGLFARWVSVSPGVVALRCGGRSWSYREVDEASNRLAHVLVGYGVGPGDRVGLLLPRCAQAVVAILAVLKTGAGYVPVDPVVPDARLEFVLADAAVSVVVTCGGLADRVAGCAVVVDVDDPVVADQPVSAVGVGPVADDIAYVIYTSGTTGVPKGVAVTHRNVTRLLDALDAGLARPGVWALCHSLAFDWSVAEIWGALLHGGRLVVVPEQVAASPSELHALLVAEQVSGFNQSPSAVGALSPVGLESVALVVGAEACPAELVDRWAPGRVMRNVYGPTEATIYSALSAPLTPGCGGVVPIGAPVPGAALFVVDAWLRPVPVGVVGELYVAGRVWRWYVGRSSLTASRFVACPFGGVGQRMYRTGDLVRWNQQGQLEYVGRADEQVKVRGYRIELGEVEAALAAVDGVGQVAVVVREDRPGDRRLVGYVTESGGGVVDSAGVRALLGQRLPGYMVPAAIVVVQHLPLTVNGKLDRDALPVPQYHGGRYRAPVTAVEEILAGIYAQVLGVERVGVDDSFFDLGGDSLSAMRVAAAVGVAFDTQLAVRVLFEAPTVAQLAPRIGVGSGGRPVLVAGVRPQVVPLSYAQQRLWFLSQLEGEVATYNMPVVLGLSGGLDVVALGLALGDVVGRHESLRTVFPVVDGVPRQQVVAAADVDFGWGVVDAVGWSQQRLGQAVAAVVGYRFDLATQLPLRVQLFDVGGGEFVLAAVLHHIAGDGSSIAPLLRDLGAAYTARCAGSDAGLPGLGVQYADYALWQREWLGEESDPDSVIAAQLRYWREALAGLPERLALPTDRPYPAVADYRGASVAVAWPAGLQRQIARVARAHDATSFMVVQAGLAVLLSAWWGSDVAVGVAVAGRPDPVLEELIGFFVNTLVLRVDLSGDPSVSGLLGRVRARSLAAFEHQDVPFEAVVDHLNPPRSLTHHPLVQVMLGWQNFGQDSVASSVVLGDVEVSPLSADTQSARMDLSFSLQERWDGAGEPAGIAGLVEFRTDVFDTASIELLVDRLERVLVAMTADPGRSLSSIDALVVGECAQLDVWGHRSVLGSSVVGGVSIPGLFARWVSVSPGVVALRCGGAVVVVPGG</sequence>
<dbReference type="InterPro" id="IPR001242">
    <property type="entry name" value="Condensation_dom"/>
</dbReference>
<dbReference type="Gene3D" id="3.30.559.30">
    <property type="entry name" value="Nonribosomal peptide synthetase, condensation domain"/>
    <property type="match status" value="2"/>
</dbReference>
<evidence type="ECO:0000256" key="3">
    <source>
        <dbReference type="ARBA" id="ARBA00022450"/>
    </source>
</evidence>
<evidence type="ECO:0000256" key="4">
    <source>
        <dbReference type="ARBA" id="ARBA00022553"/>
    </source>
</evidence>
<dbReference type="GO" id="GO:0003824">
    <property type="term" value="F:catalytic activity"/>
    <property type="evidence" value="ECO:0007669"/>
    <property type="project" value="InterPro"/>
</dbReference>
<keyword evidence="3" id="KW-0596">Phosphopantetheine</keyword>
<evidence type="ECO:0000313" key="7">
    <source>
        <dbReference type="Proteomes" id="UP000466997"/>
    </source>
</evidence>
<evidence type="ECO:0000256" key="1">
    <source>
        <dbReference type="ARBA" id="ARBA00001957"/>
    </source>
</evidence>
<dbReference type="SUPFAM" id="SSF52777">
    <property type="entry name" value="CoA-dependent acyltransferases"/>
    <property type="match status" value="4"/>
</dbReference>
<organism evidence="6 7">
    <name type="scientific">Mycobacterium novum</name>
    <dbReference type="NCBI Taxonomy" id="2492438"/>
    <lineage>
        <taxon>Bacteria</taxon>
        <taxon>Bacillati</taxon>
        <taxon>Actinomycetota</taxon>
        <taxon>Actinomycetes</taxon>
        <taxon>Mycobacteriales</taxon>
        <taxon>Mycobacteriaceae</taxon>
        <taxon>Mycobacterium</taxon>
    </lineage>
</organism>
<evidence type="ECO:0000259" key="5">
    <source>
        <dbReference type="PROSITE" id="PS50075"/>
    </source>
</evidence>
<accession>A0A7I7JJV4</accession>
<dbReference type="Gene3D" id="1.10.1200.10">
    <property type="entry name" value="ACP-like"/>
    <property type="match status" value="1"/>
</dbReference>
<dbReference type="FunFam" id="3.40.50.980:FF:000001">
    <property type="entry name" value="Non-ribosomal peptide synthetase"/>
    <property type="match status" value="1"/>
</dbReference>
<dbReference type="Gene3D" id="3.30.559.10">
    <property type="entry name" value="Chloramphenicol acetyltransferase-like domain"/>
    <property type="match status" value="2"/>
</dbReference>
<dbReference type="RefSeq" id="WP_193465937.1">
    <property type="nucleotide sequence ID" value="NZ_AP022562.1"/>
</dbReference>
<dbReference type="KEGG" id="mnm:MNVM_11340"/>
<dbReference type="InterPro" id="IPR025110">
    <property type="entry name" value="AMP-bd_C"/>
</dbReference>
<dbReference type="InterPro" id="IPR045851">
    <property type="entry name" value="AMP-bd_C_sf"/>
</dbReference>
<dbReference type="GO" id="GO:0044550">
    <property type="term" value="P:secondary metabolite biosynthetic process"/>
    <property type="evidence" value="ECO:0007669"/>
    <property type="project" value="TreeGrafter"/>
</dbReference>
<dbReference type="SMART" id="SM00823">
    <property type="entry name" value="PKS_PP"/>
    <property type="match status" value="1"/>
</dbReference>
<dbReference type="Pfam" id="PF13193">
    <property type="entry name" value="AMP-binding_C"/>
    <property type="match status" value="1"/>
</dbReference>
<dbReference type="Pfam" id="PF00550">
    <property type="entry name" value="PP-binding"/>
    <property type="match status" value="1"/>
</dbReference>
<comment type="cofactor">
    <cofactor evidence="1">
        <name>pantetheine 4'-phosphate</name>
        <dbReference type="ChEBI" id="CHEBI:47942"/>
    </cofactor>
</comment>
<dbReference type="PROSITE" id="PS50075">
    <property type="entry name" value="CARRIER"/>
    <property type="match status" value="1"/>
</dbReference>
<dbReference type="InterPro" id="IPR010071">
    <property type="entry name" value="AA_adenyl_dom"/>
</dbReference>
<dbReference type="Gene3D" id="3.40.50.980">
    <property type="match status" value="2"/>
</dbReference>